<keyword evidence="2" id="KW-1185">Reference proteome</keyword>
<sequence>MLTNERLADYIVLMNEARELSNKANSKAYELRQDAIRLGFEATAAADHAVLIADVVQENTDPSSMPKLIHASRDAAAKAAEATLKALEAIKKANEADHESTEAFERTRIAAENLTEALNREGY</sequence>
<dbReference type="EMBL" id="RHLK01000002">
    <property type="protein sequence ID" value="MVO98901.1"/>
    <property type="molecule type" value="Genomic_DNA"/>
</dbReference>
<protein>
    <submittedName>
        <fullName evidence="1">Uncharacterized protein</fullName>
    </submittedName>
</protein>
<dbReference type="Proteomes" id="UP000490800">
    <property type="component" value="Unassembled WGS sequence"/>
</dbReference>
<dbReference type="AlphaFoldDB" id="A0A7X3FFU0"/>
<gene>
    <name evidence="1" type="ORF">EDM21_05100</name>
</gene>
<accession>A0A7X3FFU0</accession>
<evidence type="ECO:0000313" key="2">
    <source>
        <dbReference type="Proteomes" id="UP000490800"/>
    </source>
</evidence>
<proteinExistence type="predicted"/>
<organism evidence="1 2">
    <name type="scientific">Paenibacillus lutrae</name>
    <dbReference type="NCBI Taxonomy" id="2078573"/>
    <lineage>
        <taxon>Bacteria</taxon>
        <taxon>Bacillati</taxon>
        <taxon>Bacillota</taxon>
        <taxon>Bacilli</taxon>
        <taxon>Bacillales</taxon>
        <taxon>Paenibacillaceae</taxon>
        <taxon>Paenibacillus</taxon>
    </lineage>
</organism>
<dbReference type="Gene3D" id="3.90.550.10">
    <property type="entry name" value="Spore Coat Polysaccharide Biosynthesis Protein SpsA, Chain A"/>
    <property type="match status" value="1"/>
</dbReference>
<comment type="caution">
    <text evidence="1">The sequence shown here is derived from an EMBL/GenBank/DDBJ whole genome shotgun (WGS) entry which is preliminary data.</text>
</comment>
<dbReference type="RefSeq" id="WP_157333452.1">
    <property type="nucleotide sequence ID" value="NZ_RHLK01000002.1"/>
</dbReference>
<name>A0A7X3FFU0_9BACL</name>
<dbReference type="OrthoDB" id="2617422at2"/>
<evidence type="ECO:0000313" key="1">
    <source>
        <dbReference type="EMBL" id="MVO98901.1"/>
    </source>
</evidence>
<reference evidence="1 2" key="1">
    <citation type="journal article" date="2019" name="Microorganisms">
        <title>Paenibacillus lutrae sp. nov., A Chitinolytic Species Isolated from A River Otter in Castril Natural Park, Granada, Spain.</title>
        <authorList>
            <person name="Rodriguez M."/>
            <person name="Reina J.C."/>
            <person name="Bejar V."/>
            <person name="Llamas I."/>
        </authorList>
    </citation>
    <scope>NUCLEOTIDE SEQUENCE [LARGE SCALE GENOMIC DNA]</scope>
    <source>
        <strain evidence="1 2">N10</strain>
    </source>
</reference>
<dbReference type="InterPro" id="IPR029044">
    <property type="entry name" value="Nucleotide-diphossugar_trans"/>
</dbReference>